<evidence type="ECO:0000313" key="2">
    <source>
        <dbReference type="Proteomes" id="UP000070539"/>
    </source>
</evidence>
<keyword evidence="2" id="KW-1185">Reference proteome</keyword>
<gene>
    <name evidence="1" type="ORF">CLNEO_13090</name>
</gene>
<proteinExistence type="predicted"/>
<dbReference type="AlphaFoldDB" id="A0A136WFK9"/>
<name>A0A136WFK9_9FIRM</name>
<dbReference type="OrthoDB" id="1733421at2"/>
<protein>
    <submittedName>
        <fullName evidence="1">Uncharacterized protein</fullName>
    </submittedName>
</protein>
<dbReference type="EMBL" id="LRVM01000003">
    <property type="protein sequence ID" value="KXL53338.1"/>
    <property type="molecule type" value="Genomic_DNA"/>
</dbReference>
<dbReference type="Proteomes" id="UP000070539">
    <property type="component" value="Unassembled WGS sequence"/>
</dbReference>
<accession>A0A136WFK9</accession>
<organism evidence="1 2">
    <name type="scientific">Anaerotignum neopropionicum</name>
    <dbReference type="NCBI Taxonomy" id="36847"/>
    <lineage>
        <taxon>Bacteria</taxon>
        <taxon>Bacillati</taxon>
        <taxon>Bacillota</taxon>
        <taxon>Clostridia</taxon>
        <taxon>Lachnospirales</taxon>
        <taxon>Anaerotignaceae</taxon>
        <taxon>Anaerotignum</taxon>
    </lineage>
</organism>
<reference evidence="1 2" key="1">
    <citation type="submission" date="2016-01" db="EMBL/GenBank/DDBJ databases">
        <title>Genome sequence of Clostridium neopropionicum X4, DSM-3847.</title>
        <authorList>
            <person name="Poehlein A."/>
            <person name="Beck M.H."/>
            <person name="Bengelsdorf F.R."/>
            <person name="Daniel R."/>
            <person name="Duerre P."/>
        </authorList>
    </citation>
    <scope>NUCLEOTIDE SEQUENCE [LARGE SCALE GENOMIC DNA]</scope>
    <source>
        <strain evidence="1 2">DSM-3847</strain>
    </source>
</reference>
<evidence type="ECO:0000313" key="1">
    <source>
        <dbReference type="EMBL" id="KXL53338.1"/>
    </source>
</evidence>
<dbReference type="RefSeq" id="WP_066086269.1">
    <property type="nucleotide sequence ID" value="NZ_LRVM01000003.1"/>
</dbReference>
<sequence length="342" mass="36240">MGAFEFDNNANLSASSCGCCSNAGRGEACIIAQRIFDQCRIQKCLSPDILGPARVATNPVPCCNEMLCPGDIIVPPCNATDVIMKKLKLKKIEIIRKTPSPLQSGCWDIELKYIFEYTLEFRRSDGSYIGCIDATSSYTLKLTLFGGSETDVTIVDDMFNGNVNPGIEPYCLAEGKALALDAELKYPCCTYVCCDCGCGCDCGCNSGCNCGSCGDMAMGAPVAVSVTIGLFTIVQLYRTVNMLVESAGRCLPEACVAPLSPGDPCANFEALSFPWNVFAPCDEPKSCCAVGPNYSSPNCELGDHTCNNIASNNIANNNIANNNRCGSGRNSAASGSNKCGCR</sequence>
<comment type="caution">
    <text evidence="1">The sequence shown here is derived from an EMBL/GenBank/DDBJ whole genome shotgun (WGS) entry which is preliminary data.</text>
</comment>